<keyword evidence="2" id="KW-1185">Reference proteome</keyword>
<sequence>MIMKTRMIKHQTGSSMITEKDEFKTRTGCSMIIERDDKPQTGYVDDSQRENDKLENVASSDDHKDEDDKHSNWIVAG</sequence>
<evidence type="ECO:0000313" key="3">
    <source>
        <dbReference type="WBParaSite" id="PgR220_g003_t01"/>
    </source>
</evidence>
<reference evidence="3" key="1">
    <citation type="submission" date="2022-11" db="UniProtKB">
        <authorList>
            <consortium name="WormBaseParasite"/>
        </authorList>
    </citation>
    <scope>IDENTIFICATION</scope>
</reference>
<name>A0A915CI37_PARUN</name>
<accession>A0A915CI37</accession>
<dbReference type="WBParaSite" id="PgR220_g003_t01">
    <property type="protein sequence ID" value="PgR220_g003_t01"/>
    <property type="gene ID" value="PgR220_g003"/>
</dbReference>
<proteinExistence type="predicted"/>
<protein>
    <submittedName>
        <fullName evidence="3">Uncharacterized protein</fullName>
    </submittedName>
</protein>
<feature type="region of interest" description="Disordered" evidence="1">
    <location>
        <begin position="29"/>
        <end position="77"/>
    </location>
</feature>
<evidence type="ECO:0000313" key="2">
    <source>
        <dbReference type="Proteomes" id="UP000887569"/>
    </source>
</evidence>
<organism evidence="2 3">
    <name type="scientific">Parascaris univalens</name>
    <name type="common">Nematode worm</name>
    <dbReference type="NCBI Taxonomy" id="6257"/>
    <lineage>
        <taxon>Eukaryota</taxon>
        <taxon>Metazoa</taxon>
        <taxon>Ecdysozoa</taxon>
        <taxon>Nematoda</taxon>
        <taxon>Chromadorea</taxon>
        <taxon>Rhabditida</taxon>
        <taxon>Spirurina</taxon>
        <taxon>Ascaridomorpha</taxon>
        <taxon>Ascaridoidea</taxon>
        <taxon>Ascarididae</taxon>
        <taxon>Parascaris</taxon>
    </lineage>
</organism>
<dbReference type="AlphaFoldDB" id="A0A915CI37"/>
<feature type="compositionally biased region" description="Basic and acidic residues" evidence="1">
    <location>
        <begin position="46"/>
        <end position="71"/>
    </location>
</feature>
<dbReference type="Proteomes" id="UP000887569">
    <property type="component" value="Unplaced"/>
</dbReference>
<evidence type="ECO:0000256" key="1">
    <source>
        <dbReference type="SAM" id="MobiDB-lite"/>
    </source>
</evidence>